<dbReference type="SMART" id="SM00131">
    <property type="entry name" value="KU"/>
    <property type="match status" value="2"/>
</dbReference>
<keyword evidence="5 9" id="KW-0472">Membrane</keyword>
<evidence type="ECO:0000256" key="1">
    <source>
        <dbReference type="ARBA" id="ARBA00004370"/>
    </source>
</evidence>
<evidence type="ECO:0000256" key="3">
    <source>
        <dbReference type="ARBA" id="ARBA00022729"/>
    </source>
</evidence>
<evidence type="ECO:0000256" key="10">
    <source>
        <dbReference type="SAM" id="SignalP"/>
    </source>
</evidence>
<protein>
    <submittedName>
        <fullName evidence="12">Serine peptidase inhibitor, Kunitz type, 2</fullName>
    </submittedName>
</protein>
<dbReference type="PRINTS" id="PR00759">
    <property type="entry name" value="BASICPTASE"/>
</dbReference>
<evidence type="ECO:0000313" key="13">
    <source>
        <dbReference type="Proteomes" id="UP000694565"/>
    </source>
</evidence>
<feature type="signal peptide" evidence="10">
    <location>
        <begin position="1"/>
        <end position="20"/>
    </location>
</feature>
<feature type="region of interest" description="Disordered" evidence="8">
    <location>
        <begin position="326"/>
        <end position="362"/>
    </location>
</feature>
<keyword evidence="13" id="KW-1185">Reference proteome</keyword>
<gene>
    <name evidence="12" type="primary">LOC117741448</name>
</gene>
<dbReference type="SMART" id="SM00765">
    <property type="entry name" value="MANEC"/>
    <property type="match status" value="1"/>
</dbReference>
<dbReference type="InterPro" id="IPR013980">
    <property type="entry name" value="MANSC_dom"/>
</dbReference>
<keyword evidence="4" id="KW-0722">Serine protease inhibitor</keyword>
<dbReference type="InterPro" id="IPR011106">
    <property type="entry name" value="MANSC_N"/>
</dbReference>
<dbReference type="PROSITE" id="PS00280">
    <property type="entry name" value="BPTI_KUNITZ_1"/>
    <property type="match status" value="2"/>
</dbReference>
<evidence type="ECO:0000313" key="12">
    <source>
        <dbReference type="Ensembl" id="ENSCLMP00005010350.1"/>
    </source>
</evidence>
<dbReference type="InterPro" id="IPR036880">
    <property type="entry name" value="Kunitz_BPTI_sf"/>
</dbReference>
<name>A0A8C2Z0A4_CYCLU</name>
<evidence type="ECO:0000256" key="2">
    <source>
        <dbReference type="ARBA" id="ARBA00022690"/>
    </source>
</evidence>
<keyword evidence="2" id="KW-0646">Protease inhibitor</keyword>
<feature type="chain" id="PRO_5034200872" evidence="10">
    <location>
        <begin position="21"/>
        <end position="362"/>
    </location>
</feature>
<keyword evidence="9" id="KW-1133">Transmembrane helix</keyword>
<evidence type="ECO:0000256" key="6">
    <source>
        <dbReference type="ARBA" id="ARBA00023157"/>
    </source>
</evidence>
<dbReference type="AlphaFoldDB" id="A0A8C2Z0A4"/>
<reference evidence="12" key="1">
    <citation type="submission" date="2025-08" db="UniProtKB">
        <authorList>
            <consortium name="Ensembl"/>
        </authorList>
    </citation>
    <scope>IDENTIFICATION</scope>
</reference>
<dbReference type="InterPro" id="IPR002223">
    <property type="entry name" value="Kunitz_BPTI"/>
</dbReference>
<dbReference type="Gene3D" id="4.10.410.10">
    <property type="entry name" value="Pancreatic trypsin inhibitor Kunitz domain"/>
    <property type="match status" value="2"/>
</dbReference>
<feature type="domain" description="BPTI/Kunitz inhibitor" evidence="11">
    <location>
        <begin position="228"/>
        <end position="278"/>
    </location>
</feature>
<dbReference type="GeneID" id="117741448"/>
<feature type="domain" description="BPTI/Kunitz inhibitor" evidence="11">
    <location>
        <begin position="153"/>
        <end position="203"/>
    </location>
</feature>
<dbReference type="CDD" id="cd00109">
    <property type="entry name" value="Kunitz-type"/>
    <property type="match status" value="1"/>
</dbReference>
<dbReference type="GeneTree" id="ENSGT00940000160348"/>
<keyword evidence="3 10" id="KW-0732">Signal</keyword>
<dbReference type="PANTHER" id="PTHR47247">
    <property type="entry name" value="KUNITZ-TYPE PROTEASE INHIBITOR 2"/>
    <property type="match status" value="1"/>
</dbReference>
<dbReference type="GO" id="GO:0004867">
    <property type="term" value="F:serine-type endopeptidase inhibitor activity"/>
    <property type="evidence" value="ECO:0007669"/>
    <property type="project" value="UniProtKB-KW"/>
</dbReference>
<dbReference type="OrthoDB" id="196393at2759"/>
<dbReference type="SUPFAM" id="SSF57362">
    <property type="entry name" value="BPTI-like"/>
    <property type="match status" value="2"/>
</dbReference>
<proteinExistence type="predicted"/>
<evidence type="ECO:0000256" key="7">
    <source>
        <dbReference type="ARBA" id="ARBA00023180"/>
    </source>
</evidence>
<dbReference type="InterPro" id="IPR020901">
    <property type="entry name" value="Prtase_inh_Kunz-CS"/>
</dbReference>
<keyword evidence="6" id="KW-1015">Disulfide bond</keyword>
<dbReference type="PANTHER" id="PTHR47247:SF1">
    <property type="entry name" value="KUNITZ-TYPE PROTEASE INHIBITOR 2"/>
    <property type="match status" value="1"/>
</dbReference>
<keyword evidence="7" id="KW-0325">Glycoprotein</keyword>
<sequence length="362" mass="39907">MGRSSLLAVWVLLCTGLALGCDWDQSVDPDQGLAVINASMMISLDNISEVPDQKSCRAKCCSKSDCDLALVRFPADGLPQCLLVTCVVGGRDVCVLGPATHSRVYRRKGKREAGRQPQEDGKKLDIVPLMVSWQPETNETENQMSAADFIEHCGAEPQVGPCRAAFRRWYYNSKTGGCQSFIYGGCRGNKNNYVGKKSCMATCTVRVLSSAKKVSAYEEVSTEYKDGCMAISDPGPCRAAFPMFYYDPNTAACQSFLYGGCRGNQNRYSTMADCLNHCRRDGLFEHRGKVRERWTAAVFLFVTLAAISALLLVTLVVITLRRHSRSRRPPSISDKEELLPHPDEQSSMESLAVPESPKLDKA</sequence>
<dbReference type="FunFam" id="4.10.410.10:FF:000020">
    <property type="entry name" value="Collagen, type VI, alpha 3"/>
    <property type="match status" value="1"/>
</dbReference>
<dbReference type="Proteomes" id="UP000694565">
    <property type="component" value="Unplaced"/>
</dbReference>
<accession>A0A8C2Z0A4</accession>
<dbReference type="Ensembl" id="ENSCLMT00005011199.1">
    <property type="protein sequence ID" value="ENSCLMP00005010350.1"/>
    <property type="gene ID" value="ENSCLMG00005005738.1"/>
</dbReference>
<comment type="subcellular location">
    <subcellularLocation>
        <location evidence="1">Membrane</location>
    </subcellularLocation>
</comment>
<evidence type="ECO:0000256" key="5">
    <source>
        <dbReference type="ARBA" id="ARBA00023136"/>
    </source>
</evidence>
<dbReference type="PROSITE" id="PS50279">
    <property type="entry name" value="BPTI_KUNITZ_2"/>
    <property type="match status" value="2"/>
</dbReference>
<dbReference type="PROSITE" id="PS51257">
    <property type="entry name" value="PROKAR_LIPOPROTEIN"/>
    <property type="match status" value="1"/>
</dbReference>
<dbReference type="Pfam" id="PF00014">
    <property type="entry name" value="Kunitz_BPTI"/>
    <property type="match status" value="2"/>
</dbReference>
<dbReference type="KEGG" id="clum:117741448"/>
<evidence type="ECO:0000256" key="4">
    <source>
        <dbReference type="ARBA" id="ARBA00022900"/>
    </source>
</evidence>
<feature type="compositionally biased region" description="Basic and acidic residues" evidence="8">
    <location>
        <begin position="333"/>
        <end position="344"/>
    </location>
</feature>
<reference evidence="12" key="2">
    <citation type="submission" date="2025-09" db="UniProtKB">
        <authorList>
            <consortium name="Ensembl"/>
        </authorList>
    </citation>
    <scope>IDENTIFICATION</scope>
</reference>
<organism evidence="12 13">
    <name type="scientific">Cyclopterus lumpus</name>
    <name type="common">Lumpsucker</name>
    <dbReference type="NCBI Taxonomy" id="8103"/>
    <lineage>
        <taxon>Eukaryota</taxon>
        <taxon>Metazoa</taxon>
        <taxon>Chordata</taxon>
        <taxon>Craniata</taxon>
        <taxon>Vertebrata</taxon>
        <taxon>Euteleostomi</taxon>
        <taxon>Actinopterygii</taxon>
        <taxon>Neopterygii</taxon>
        <taxon>Teleostei</taxon>
        <taxon>Neoteleostei</taxon>
        <taxon>Acanthomorphata</taxon>
        <taxon>Eupercaria</taxon>
        <taxon>Perciformes</taxon>
        <taxon>Cottioidei</taxon>
        <taxon>Cottales</taxon>
        <taxon>Cyclopteridae</taxon>
        <taxon>Cyclopterus</taxon>
    </lineage>
</organism>
<dbReference type="GO" id="GO:0016020">
    <property type="term" value="C:membrane"/>
    <property type="evidence" value="ECO:0007669"/>
    <property type="project" value="UniProtKB-SubCell"/>
</dbReference>
<evidence type="ECO:0000256" key="9">
    <source>
        <dbReference type="SAM" id="Phobius"/>
    </source>
</evidence>
<keyword evidence="9" id="KW-0812">Transmembrane</keyword>
<feature type="transmembrane region" description="Helical" evidence="9">
    <location>
        <begin position="294"/>
        <end position="318"/>
    </location>
</feature>
<dbReference type="RefSeq" id="XP_034404401.1">
    <property type="nucleotide sequence ID" value="XM_034548510.1"/>
</dbReference>
<evidence type="ECO:0000256" key="8">
    <source>
        <dbReference type="SAM" id="MobiDB-lite"/>
    </source>
</evidence>
<dbReference type="Pfam" id="PF07502">
    <property type="entry name" value="MANEC"/>
    <property type="match status" value="1"/>
</dbReference>
<evidence type="ECO:0000259" key="11">
    <source>
        <dbReference type="PROSITE" id="PS50279"/>
    </source>
</evidence>